<name>A0A483VYT5_KLEPN</name>
<dbReference type="Gene3D" id="1.10.10.10">
    <property type="entry name" value="Winged helix-like DNA-binding domain superfamily/Winged helix DNA-binding domain"/>
    <property type="match status" value="1"/>
</dbReference>
<dbReference type="AlphaFoldDB" id="A0A483VYT5"/>
<reference evidence="1" key="1">
    <citation type="submission" date="2019-01" db="EMBL/GenBank/DDBJ databases">
        <authorList>
            <person name="Lista F."/>
            <person name="Gentile B."/>
            <person name="Anselmo A."/>
            <person name="Fasciana T."/>
            <person name="Giammanco A."/>
        </authorList>
    </citation>
    <scope>NUCLEOTIDE SEQUENCE</scope>
    <source>
        <strain evidence="1">9R</strain>
    </source>
</reference>
<sequence>MSDQKNNLDIQKQTLESKWGKEALSMGWSAIPTSLFFLQGALNMTPTTFNVLLHLIIHWWKPYDWPHPSQESIAVRMGVSSRTVQRSLQELENYGLLTKIRTSKDNPKYKGRNIYDMSLLVKSLNILTPDLNAKLNEK</sequence>
<dbReference type="RefSeq" id="WP_032419562.1">
    <property type="nucleotide sequence ID" value="NZ_BTWG01000164.1"/>
</dbReference>
<dbReference type="EMBL" id="SDDM01000076">
    <property type="protein sequence ID" value="TCY90540.1"/>
    <property type="molecule type" value="Genomic_DNA"/>
</dbReference>
<dbReference type="SUPFAM" id="SSF46785">
    <property type="entry name" value="Winged helix' DNA-binding domain"/>
    <property type="match status" value="1"/>
</dbReference>
<dbReference type="InterPro" id="IPR036388">
    <property type="entry name" value="WH-like_DNA-bd_sf"/>
</dbReference>
<dbReference type="Pfam" id="PF13730">
    <property type="entry name" value="HTH_36"/>
    <property type="match status" value="1"/>
</dbReference>
<accession>A0A483VYT5</accession>
<organism evidence="1">
    <name type="scientific">Klebsiella pneumoniae</name>
    <dbReference type="NCBI Taxonomy" id="573"/>
    <lineage>
        <taxon>Bacteria</taxon>
        <taxon>Pseudomonadati</taxon>
        <taxon>Pseudomonadota</taxon>
        <taxon>Gammaproteobacteria</taxon>
        <taxon>Enterobacterales</taxon>
        <taxon>Enterobacteriaceae</taxon>
        <taxon>Klebsiella/Raoultella group</taxon>
        <taxon>Klebsiella</taxon>
        <taxon>Klebsiella pneumoniae complex</taxon>
    </lineage>
</organism>
<dbReference type="InterPro" id="IPR036390">
    <property type="entry name" value="WH_DNA-bd_sf"/>
</dbReference>
<comment type="caution">
    <text evidence="1">The sequence shown here is derived from an EMBL/GenBank/DDBJ whole genome shotgun (WGS) entry which is preliminary data.</text>
</comment>
<evidence type="ECO:0000313" key="1">
    <source>
        <dbReference type="EMBL" id="TCY90540.1"/>
    </source>
</evidence>
<gene>
    <name evidence="1" type="ORF">ETH52_27545</name>
</gene>
<protein>
    <submittedName>
        <fullName evidence="1">Helix-turn-helix domain-containing protein</fullName>
    </submittedName>
</protein>
<proteinExistence type="predicted"/>